<evidence type="ECO:0000313" key="1">
    <source>
        <dbReference type="EMBL" id="EXZ26981.1"/>
    </source>
</evidence>
<name>A0A016AEW2_BACFG</name>
<dbReference type="AlphaFoldDB" id="A0A016AEW2"/>
<dbReference type="EMBL" id="JGDJ01000262">
    <property type="protein sequence ID" value="EXZ26981.1"/>
    <property type="molecule type" value="Genomic_DNA"/>
</dbReference>
<evidence type="ECO:0000313" key="2">
    <source>
        <dbReference type="Proteomes" id="UP000022082"/>
    </source>
</evidence>
<sequence length="51" mass="6379">MGEKPVSKERIKLEKDLLFYLRYYKELQDRGHYKQELDYQIELLTKKLKEM</sequence>
<accession>A0A016AEW2</accession>
<dbReference type="RefSeq" id="WP_225481586.1">
    <property type="nucleotide sequence ID" value="NZ_JGDJ01000262.1"/>
</dbReference>
<comment type="caution">
    <text evidence="1">The sequence shown here is derived from an EMBL/GenBank/DDBJ whole genome shotgun (WGS) entry which is preliminary data.</text>
</comment>
<gene>
    <name evidence="1" type="ORF">M136_3759</name>
</gene>
<protein>
    <submittedName>
        <fullName evidence="1">Uncharacterized protein</fullName>
    </submittedName>
</protein>
<reference evidence="1 2" key="1">
    <citation type="submission" date="2014-02" db="EMBL/GenBank/DDBJ databases">
        <authorList>
            <person name="Sears C."/>
            <person name="Carroll K."/>
            <person name="Sack B.R."/>
            <person name="Qadri F."/>
            <person name="Myers L.L."/>
            <person name="Chung G.-T."/>
            <person name="Escheverria P."/>
            <person name="Fraser C.M."/>
            <person name="Sadzewicz L."/>
            <person name="Shefchek K.A."/>
            <person name="Tallon L."/>
            <person name="Das S.P."/>
            <person name="Daugherty S."/>
            <person name="Mongodin E.F."/>
        </authorList>
    </citation>
    <scope>NUCLEOTIDE SEQUENCE [LARGE SCALE GENOMIC DNA]</scope>
    <source>
        <strain evidence="1 2">S36L11</strain>
    </source>
</reference>
<organism evidence="1 2">
    <name type="scientific">Bacteroides fragilis str. S36L11</name>
    <dbReference type="NCBI Taxonomy" id="1339327"/>
    <lineage>
        <taxon>Bacteria</taxon>
        <taxon>Pseudomonadati</taxon>
        <taxon>Bacteroidota</taxon>
        <taxon>Bacteroidia</taxon>
        <taxon>Bacteroidales</taxon>
        <taxon>Bacteroidaceae</taxon>
        <taxon>Bacteroides</taxon>
    </lineage>
</organism>
<dbReference type="PATRIC" id="fig|1339327.3.peg.4291"/>
<proteinExistence type="predicted"/>
<dbReference type="Proteomes" id="UP000022082">
    <property type="component" value="Unassembled WGS sequence"/>
</dbReference>